<dbReference type="RefSeq" id="WP_134534719.1">
    <property type="nucleotide sequence ID" value="NZ_JALGAR010000004.1"/>
</dbReference>
<dbReference type="HAMAP" id="MF_00710">
    <property type="entry name" value="Malonate_deCO2ase_dsu"/>
    <property type="match status" value="1"/>
</dbReference>
<reference evidence="6" key="1">
    <citation type="submission" date="2022-03" db="EMBL/GenBank/DDBJ databases">
        <title>Cryobacterium sp. nov. strain ZS14-85, isolated from Antarctic soil.</title>
        <authorList>
            <person name="Li J."/>
            <person name="Niu G."/>
        </authorList>
    </citation>
    <scope>NUCLEOTIDE SEQUENCE</scope>
    <source>
        <strain evidence="6">ZS14-85</strain>
    </source>
</reference>
<keyword evidence="3 5" id="KW-0597">Phosphoprotein</keyword>
<keyword evidence="7" id="KW-1185">Reference proteome</keyword>
<evidence type="ECO:0000256" key="1">
    <source>
        <dbReference type="ARBA" id="ARBA00004496"/>
    </source>
</evidence>
<accession>A0AA41ULT4</accession>
<dbReference type="InterPro" id="IPR009662">
    <property type="entry name" value="Malonate_deCO2ase_dsu"/>
</dbReference>
<feature type="modified residue" description="O-(phosphoribosyl dephospho-coenzyme A)serine" evidence="5">
    <location>
        <position position="25"/>
    </location>
</feature>
<organism evidence="6 7">
    <name type="scientific">Cryobacterium zhongshanensis</name>
    <dbReference type="NCBI Taxonomy" id="2928153"/>
    <lineage>
        <taxon>Bacteria</taxon>
        <taxon>Bacillati</taxon>
        <taxon>Actinomycetota</taxon>
        <taxon>Actinomycetes</taxon>
        <taxon>Micrococcales</taxon>
        <taxon>Microbacteriaceae</taxon>
        <taxon>Cryobacterium</taxon>
    </lineage>
</organism>
<comment type="subcellular location">
    <subcellularLocation>
        <location evidence="1">Cytoplasm</location>
    </subcellularLocation>
</comment>
<evidence type="ECO:0000256" key="3">
    <source>
        <dbReference type="ARBA" id="ARBA00022553"/>
    </source>
</evidence>
<keyword evidence="2" id="KW-0963">Cytoplasm</keyword>
<dbReference type="AlphaFoldDB" id="A0AA41ULT4"/>
<dbReference type="Pfam" id="PF06857">
    <property type="entry name" value="ACP"/>
    <property type="match status" value="1"/>
</dbReference>
<dbReference type="EMBL" id="JALGAR010000004">
    <property type="protein sequence ID" value="MCI4659196.1"/>
    <property type="molecule type" value="Genomic_DNA"/>
</dbReference>
<evidence type="ECO:0000256" key="5">
    <source>
        <dbReference type="PIRSR" id="PIRSR609662-50"/>
    </source>
</evidence>
<gene>
    <name evidence="6" type="primary">mdcC</name>
    <name evidence="6" type="ORF">MQH31_15410</name>
</gene>
<dbReference type="InterPro" id="IPR023439">
    <property type="entry name" value="Mal_deCO2ase/Cit_lyase_ACP"/>
</dbReference>
<name>A0AA41ULT4_9MICO</name>
<evidence type="ECO:0000256" key="2">
    <source>
        <dbReference type="ARBA" id="ARBA00022490"/>
    </source>
</evidence>
<evidence type="ECO:0000313" key="6">
    <source>
        <dbReference type="EMBL" id="MCI4659196.1"/>
    </source>
</evidence>
<comment type="PTM">
    <text evidence="5">Covalently binds the prosthetic group of malonate decarboxylase.</text>
</comment>
<evidence type="ECO:0000256" key="4">
    <source>
        <dbReference type="NCBIfam" id="TIGR03130"/>
    </source>
</evidence>
<dbReference type="NCBIfam" id="TIGR03130">
    <property type="entry name" value="malonate_delta"/>
    <property type="match status" value="1"/>
</dbReference>
<dbReference type="GO" id="GO:0005737">
    <property type="term" value="C:cytoplasm"/>
    <property type="evidence" value="ECO:0007669"/>
    <property type="project" value="UniProtKB-SubCell"/>
</dbReference>
<comment type="caution">
    <text evidence="6">The sequence shown here is derived from an EMBL/GenBank/DDBJ whole genome shotgun (WGS) entry which is preliminary data.</text>
</comment>
<sequence>MQTISIDYPAAEKLSRPVHVGAVSSGDLEIIMIPLPGGSTATVALRTSVDGFDTIWRRVLDRFFAESALVAHYEINDFGATPGMVSLRLAQALEIAREDPDAGQTTTTGGAR</sequence>
<evidence type="ECO:0000313" key="7">
    <source>
        <dbReference type="Proteomes" id="UP001165341"/>
    </source>
</evidence>
<protein>
    <recommendedName>
        <fullName evidence="4">Malonate decarboxylase acyl carrier protein</fullName>
    </recommendedName>
</protein>
<proteinExistence type="inferred from homology"/>
<dbReference type="Proteomes" id="UP001165341">
    <property type="component" value="Unassembled WGS sequence"/>
</dbReference>